<evidence type="ECO:0000313" key="1">
    <source>
        <dbReference type="EMBL" id="WVX47038.1"/>
    </source>
</evidence>
<dbReference type="Proteomes" id="UP001318682">
    <property type="component" value="Chromosome"/>
</dbReference>
<reference evidence="2" key="2">
    <citation type="submission" date="2024-01" db="EMBL/GenBank/DDBJ databases">
        <title>Roseobacter fucihabitans sp. nov., isolated from the brown alga Fucus spiralis.</title>
        <authorList>
            <person name="Hahnke S."/>
            <person name="Berger M."/>
            <person name="Schlingloff A."/>
            <person name="Athale I."/>
            <person name="Neumann-Schaal M."/>
            <person name="Adenaya A."/>
            <person name="Poehlein A."/>
            <person name="Daniel R."/>
            <person name="Pertersen J."/>
            <person name="Brinkhoff T."/>
        </authorList>
    </citation>
    <scope>NUCLEOTIDE SEQUENCE [LARGE SCALE GENOMIC DNA]</scope>
    <source>
        <strain evidence="2">B14</strain>
    </source>
</reference>
<organism evidence="1 2">
    <name type="scientific">Roseobacter fucihabitans</name>
    <dbReference type="NCBI Taxonomy" id="1537242"/>
    <lineage>
        <taxon>Bacteria</taxon>
        <taxon>Pseudomonadati</taxon>
        <taxon>Pseudomonadota</taxon>
        <taxon>Alphaproteobacteria</taxon>
        <taxon>Rhodobacterales</taxon>
        <taxon>Roseobacteraceae</taxon>
        <taxon>Roseobacter</taxon>
    </lineage>
</organism>
<sequence>MNQTAHISLQIFINFKERRDKYDWMRPNFFGAPRLVYL</sequence>
<reference evidence="1 2" key="1">
    <citation type="submission" date="2015-07" db="EMBL/GenBank/DDBJ databases">
        <authorList>
            <person name="Voget S."/>
            <person name="Dogs M."/>
            <person name="Brinkhoff T.H."/>
            <person name="Daniel R."/>
        </authorList>
    </citation>
    <scope>NUCLEOTIDE SEQUENCE [LARGE SCALE GENOMIC DNA]</scope>
    <source>
        <strain evidence="1 2">B14</strain>
    </source>
</reference>
<evidence type="ECO:0000313" key="2">
    <source>
        <dbReference type="Proteomes" id="UP001318682"/>
    </source>
</evidence>
<gene>
    <name evidence="1" type="ORF">ROLI_000970</name>
</gene>
<proteinExistence type="predicted"/>
<name>A0ABZ2BMI3_9RHOB</name>
<protein>
    <submittedName>
        <fullName evidence="1">Uncharacterized protein</fullName>
    </submittedName>
</protein>
<keyword evidence="2" id="KW-1185">Reference proteome</keyword>
<accession>A0ABZ2BMI3</accession>
<dbReference type="EMBL" id="CP143423">
    <property type="protein sequence ID" value="WVX47038.1"/>
    <property type="molecule type" value="Genomic_DNA"/>
</dbReference>